<proteinExistence type="predicted"/>
<dbReference type="EMBL" id="LR796935">
    <property type="protein sequence ID" value="CAB4176650.1"/>
    <property type="molecule type" value="Genomic_DNA"/>
</dbReference>
<dbReference type="EMBL" id="LR798374">
    <property type="protein sequence ID" value="CAB5227563.1"/>
    <property type="molecule type" value="Genomic_DNA"/>
</dbReference>
<evidence type="ECO:0000313" key="1">
    <source>
        <dbReference type="EMBL" id="CAB4169128.1"/>
    </source>
</evidence>
<protein>
    <submittedName>
        <fullName evidence="3">OmpW Outer membrane protein W</fullName>
    </submittedName>
</protein>
<name>A0A6J5QAM2_9CAUD</name>
<dbReference type="SUPFAM" id="SSF56925">
    <property type="entry name" value="OMPA-like"/>
    <property type="match status" value="1"/>
</dbReference>
<evidence type="ECO:0000313" key="5">
    <source>
        <dbReference type="EMBL" id="CAB4210786.1"/>
    </source>
</evidence>
<evidence type="ECO:0000313" key="3">
    <source>
        <dbReference type="EMBL" id="CAB4181349.1"/>
    </source>
</evidence>
<dbReference type="InterPro" id="IPR005618">
    <property type="entry name" value="OMPW"/>
</dbReference>
<evidence type="ECO:0000313" key="4">
    <source>
        <dbReference type="EMBL" id="CAB4197874.1"/>
    </source>
</evidence>
<evidence type="ECO:0000313" key="6">
    <source>
        <dbReference type="EMBL" id="CAB5227563.1"/>
    </source>
</evidence>
<reference evidence="3" key="1">
    <citation type="submission" date="2020-05" db="EMBL/GenBank/DDBJ databases">
        <authorList>
            <person name="Chiriac C."/>
            <person name="Salcher M."/>
            <person name="Ghai R."/>
            <person name="Kavagutti S V."/>
        </authorList>
    </citation>
    <scope>NUCLEOTIDE SEQUENCE</scope>
</reference>
<dbReference type="GO" id="GO:0055085">
    <property type="term" value="P:transmembrane transport"/>
    <property type="evidence" value="ECO:0007669"/>
    <property type="project" value="TreeGrafter"/>
</dbReference>
<dbReference type="PANTHER" id="PTHR36920">
    <property type="match status" value="1"/>
</dbReference>
<dbReference type="GO" id="GO:0019867">
    <property type="term" value="C:outer membrane"/>
    <property type="evidence" value="ECO:0007669"/>
    <property type="project" value="InterPro"/>
</dbReference>
<dbReference type="EMBL" id="LR797362">
    <property type="protein sequence ID" value="CAB4210786.1"/>
    <property type="molecule type" value="Genomic_DNA"/>
</dbReference>
<gene>
    <name evidence="3" type="ORF">UFOVP1074_55</name>
    <name evidence="4" type="ORF">UFOVP1310_26</name>
    <name evidence="5" type="ORF">UFOVP1424_46</name>
    <name evidence="6" type="ORF">UFOVP1521_46</name>
    <name evidence="1" type="ORF">UFOVP899_49</name>
    <name evidence="2" type="ORF">UFOVP987_48</name>
</gene>
<sequence length="255" mass="28129">MTTLQKTSIALIISILIIIISLPAMAEDIVNPTNKVIIKLRGGYMFSAYKGHLNYGQDLTLNNKFYPNALINKADVKIHNGRIYEIAAGYFLTDNIAIEGSIGHKVIKISTETNSKADTIALYVNARNKNLSSISIIPITALIQYYFFPDAYVRPYIGIGYSHSFIKGGASNIKFKNGGGIVGQIGFDIPCNDSFGVNVDVKYIPRQSTDIHIKNVLSMNPQKIPQKYKNILPSSKTLRLNTSTTSITAGVTFRF</sequence>
<evidence type="ECO:0000313" key="2">
    <source>
        <dbReference type="EMBL" id="CAB4176650.1"/>
    </source>
</evidence>
<organism evidence="3">
    <name type="scientific">uncultured Caudovirales phage</name>
    <dbReference type="NCBI Taxonomy" id="2100421"/>
    <lineage>
        <taxon>Viruses</taxon>
        <taxon>Duplodnaviria</taxon>
        <taxon>Heunggongvirae</taxon>
        <taxon>Uroviricota</taxon>
        <taxon>Caudoviricetes</taxon>
        <taxon>Peduoviridae</taxon>
        <taxon>Maltschvirus</taxon>
        <taxon>Maltschvirus maltsch</taxon>
    </lineage>
</organism>
<dbReference type="Pfam" id="PF03922">
    <property type="entry name" value="OmpW"/>
    <property type="match status" value="1"/>
</dbReference>
<dbReference type="EMBL" id="LR797262">
    <property type="protein sequence ID" value="CAB4197874.1"/>
    <property type="molecule type" value="Genomic_DNA"/>
</dbReference>
<dbReference type="EMBL" id="LR796840">
    <property type="protein sequence ID" value="CAB4169128.1"/>
    <property type="molecule type" value="Genomic_DNA"/>
</dbReference>
<dbReference type="EMBL" id="LR797006">
    <property type="protein sequence ID" value="CAB4181349.1"/>
    <property type="molecule type" value="Genomic_DNA"/>
</dbReference>
<dbReference type="PANTHER" id="PTHR36920:SF1">
    <property type="entry name" value="OUTER MEMBRANE PROTEIN W"/>
    <property type="match status" value="1"/>
</dbReference>
<dbReference type="InterPro" id="IPR011250">
    <property type="entry name" value="OMP/PagP_B-barrel"/>
</dbReference>
<accession>A0A6J5QAM2</accession>
<dbReference type="Gene3D" id="2.40.160.20">
    <property type="match status" value="1"/>
</dbReference>